<feature type="compositionally biased region" description="Acidic residues" evidence="6">
    <location>
        <begin position="346"/>
        <end position="355"/>
    </location>
</feature>
<keyword evidence="9" id="KW-1185">Reference proteome</keyword>
<organism evidence="8 9">
    <name type="scientific">Arabis nemorensis</name>
    <dbReference type="NCBI Taxonomy" id="586526"/>
    <lineage>
        <taxon>Eukaryota</taxon>
        <taxon>Viridiplantae</taxon>
        <taxon>Streptophyta</taxon>
        <taxon>Embryophyta</taxon>
        <taxon>Tracheophyta</taxon>
        <taxon>Spermatophyta</taxon>
        <taxon>Magnoliopsida</taxon>
        <taxon>eudicotyledons</taxon>
        <taxon>Gunneridae</taxon>
        <taxon>Pentapetalae</taxon>
        <taxon>rosids</taxon>
        <taxon>malvids</taxon>
        <taxon>Brassicales</taxon>
        <taxon>Brassicaceae</taxon>
        <taxon>Arabideae</taxon>
        <taxon>Arabis</taxon>
    </lineage>
</organism>
<evidence type="ECO:0000259" key="7">
    <source>
        <dbReference type="PROSITE" id="PS50888"/>
    </source>
</evidence>
<comment type="subcellular location">
    <subcellularLocation>
        <location evidence="1">Nucleus</location>
    </subcellularLocation>
</comment>
<proteinExistence type="predicted"/>
<dbReference type="AlphaFoldDB" id="A0A565BDK0"/>
<keyword evidence="3" id="KW-0238">DNA-binding</keyword>
<dbReference type="SMART" id="SM00353">
    <property type="entry name" value="HLH"/>
    <property type="match status" value="1"/>
</dbReference>
<evidence type="ECO:0000313" key="9">
    <source>
        <dbReference type="Proteomes" id="UP000489600"/>
    </source>
</evidence>
<sequence>MPSYLQHLSLYTQPRSYVSMAPPPPPSAPYDPPEERLTNQFMNMLNLGGNIVTGAEPRIPVARESTQVCSSSSNGYSLIPVTKSTETRPVDVVTETRPTCRVSHTFVVPSLGWKEKTVVTKTKAETEPIQIQQAAETEMETADDRKRKEREETEKTEEAPSSTTTSRKRSRTAEMHNLCERRRREKINQRMKALQELIPRSKKCDKASMLDDAIELMKSLQMQVQMISTGSRMMRPPNMQPHMAMGMNRPPFIPFPGTLPPFPSQGHMAGLGPSYPPPHYPFPAYDPSRPNPVWNHHPQLPGGYMNPYSQFAGLQQQQMQQPPPPLQNETTSQLSLGEASGSREHEDEENQPSGE</sequence>
<reference evidence="8" key="1">
    <citation type="submission" date="2019-07" db="EMBL/GenBank/DDBJ databases">
        <authorList>
            <person name="Dittberner H."/>
        </authorList>
    </citation>
    <scope>NUCLEOTIDE SEQUENCE [LARGE SCALE GENOMIC DNA]</scope>
</reference>
<dbReference type="GO" id="GO:0003677">
    <property type="term" value="F:DNA binding"/>
    <property type="evidence" value="ECO:0007669"/>
    <property type="project" value="UniProtKB-KW"/>
</dbReference>
<evidence type="ECO:0000256" key="6">
    <source>
        <dbReference type="SAM" id="MobiDB-lite"/>
    </source>
</evidence>
<feature type="domain" description="BHLH" evidence="7">
    <location>
        <begin position="171"/>
        <end position="220"/>
    </location>
</feature>
<dbReference type="InterPro" id="IPR036638">
    <property type="entry name" value="HLH_DNA-bd_sf"/>
</dbReference>
<dbReference type="GO" id="GO:0046983">
    <property type="term" value="F:protein dimerization activity"/>
    <property type="evidence" value="ECO:0007669"/>
    <property type="project" value="InterPro"/>
</dbReference>
<dbReference type="InterPro" id="IPR011598">
    <property type="entry name" value="bHLH_dom"/>
</dbReference>
<dbReference type="CDD" id="cd11445">
    <property type="entry name" value="bHLH_AtPIF_like"/>
    <property type="match status" value="1"/>
</dbReference>
<dbReference type="PROSITE" id="PS50888">
    <property type="entry name" value="BHLH"/>
    <property type="match status" value="1"/>
</dbReference>
<evidence type="ECO:0000256" key="1">
    <source>
        <dbReference type="ARBA" id="ARBA00004123"/>
    </source>
</evidence>
<feature type="region of interest" description="Disordered" evidence="6">
    <location>
        <begin position="313"/>
        <end position="355"/>
    </location>
</feature>
<dbReference type="PANTHER" id="PTHR45855">
    <property type="entry name" value="TRANSCRIPTION FACTOR PIF1-RELATED"/>
    <property type="match status" value="1"/>
</dbReference>
<dbReference type="PANTHER" id="PTHR45855:SF21">
    <property type="entry name" value="TRANSCRIPTION FACTOR BHLH119-RELATED"/>
    <property type="match status" value="1"/>
</dbReference>
<feature type="region of interest" description="Disordered" evidence="6">
    <location>
        <begin position="129"/>
        <end position="175"/>
    </location>
</feature>
<dbReference type="Pfam" id="PF00010">
    <property type="entry name" value="HLH"/>
    <property type="match status" value="1"/>
</dbReference>
<evidence type="ECO:0000256" key="2">
    <source>
        <dbReference type="ARBA" id="ARBA00023015"/>
    </source>
</evidence>
<dbReference type="Proteomes" id="UP000489600">
    <property type="component" value="Unassembled WGS sequence"/>
</dbReference>
<feature type="compositionally biased region" description="Basic and acidic residues" evidence="6">
    <location>
        <begin position="142"/>
        <end position="158"/>
    </location>
</feature>
<dbReference type="EMBL" id="CABITT030000003">
    <property type="protein sequence ID" value="VVA99444.1"/>
    <property type="molecule type" value="Genomic_DNA"/>
</dbReference>
<gene>
    <name evidence="8" type="ORF">ANE_LOCUS9889</name>
</gene>
<comment type="caution">
    <text evidence="8">The sequence shown here is derived from an EMBL/GenBank/DDBJ whole genome shotgun (WGS) entry which is preliminary data.</text>
</comment>
<evidence type="ECO:0000313" key="8">
    <source>
        <dbReference type="EMBL" id="VVA99444.1"/>
    </source>
</evidence>
<dbReference type="InterPro" id="IPR047265">
    <property type="entry name" value="PIF1-like_bHLH"/>
</dbReference>
<keyword evidence="2" id="KW-0805">Transcription regulation</keyword>
<dbReference type="OrthoDB" id="690068at2759"/>
<keyword evidence="4" id="KW-0804">Transcription</keyword>
<dbReference type="GO" id="GO:0005634">
    <property type="term" value="C:nucleus"/>
    <property type="evidence" value="ECO:0007669"/>
    <property type="project" value="UniProtKB-SubCell"/>
</dbReference>
<name>A0A565BDK0_9BRAS</name>
<evidence type="ECO:0000256" key="4">
    <source>
        <dbReference type="ARBA" id="ARBA00023163"/>
    </source>
</evidence>
<evidence type="ECO:0000256" key="5">
    <source>
        <dbReference type="ARBA" id="ARBA00023242"/>
    </source>
</evidence>
<evidence type="ECO:0000256" key="3">
    <source>
        <dbReference type="ARBA" id="ARBA00023125"/>
    </source>
</evidence>
<keyword evidence="5" id="KW-0539">Nucleus</keyword>
<dbReference type="Gene3D" id="4.10.280.10">
    <property type="entry name" value="Helix-loop-helix DNA-binding domain"/>
    <property type="match status" value="1"/>
</dbReference>
<protein>
    <recommendedName>
        <fullName evidence="7">BHLH domain-containing protein</fullName>
    </recommendedName>
</protein>
<dbReference type="SUPFAM" id="SSF47459">
    <property type="entry name" value="HLH, helix-loop-helix DNA-binding domain"/>
    <property type="match status" value="1"/>
</dbReference>
<dbReference type="InterPro" id="IPR031066">
    <property type="entry name" value="bHLH_ALC-like_plant"/>
</dbReference>
<accession>A0A565BDK0</accession>